<dbReference type="InterPro" id="IPR005119">
    <property type="entry name" value="LysR_subst-bd"/>
</dbReference>
<dbReference type="AlphaFoldDB" id="A0A4R8GB57"/>
<dbReference type="PANTHER" id="PTHR30419:SF28">
    <property type="entry name" value="HTH-TYPE TRANSCRIPTIONAL REGULATOR BSDA"/>
    <property type="match status" value="1"/>
</dbReference>
<name>A0A4R8GB57_9BACI</name>
<keyword evidence="2" id="KW-0805">Transcription regulation</keyword>
<comment type="caution">
    <text evidence="6">The sequence shown here is derived from an EMBL/GenBank/DDBJ whole genome shotgun (WGS) entry which is preliminary data.</text>
</comment>
<gene>
    <name evidence="6" type="ORF">DFO72_1352</name>
</gene>
<accession>A0A4R8GB57</accession>
<dbReference type="SUPFAM" id="SSF46785">
    <property type="entry name" value="Winged helix' DNA-binding domain"/>
    <property type="match status" value="1"/>
</dbReference>
<comment type="similarity">
    <text evidence="1">Belongs to the LysR transcriptional regulatory family.</text>
</comment>
<reference evidence="6 7" key="1">
    <citation type="submission" date="2019-03" db="EMBL/GenBank/DDBJ databases">
        <title>Freshwater and sediment microbial communities from various areas in North America, analyzing microbe dynamics in response to fracking.</title>
        <authorList>
            <person name="Lamendella R."/>
        </authorList>
    </citation>
    <scope>NUCLEOTIDE SEQUENCE [LARGE SCALE GENOMIC DNA]</scope>
    <source>
        <strain evidence="6 7">13_TX</strain>
    </source>
</reference>
<feature type="domain" description="HTH lysR-type" evidence="5">
    <location>
        <begin position="2"/>
        <end position="59"/>
    </location>
</feature>
<dbReference type="SUPFAM" id="SSF53850">
    <property type="entry name" value="Periplasmic binding protein-like II"/>
    <property type="match status" value="1"/>
</dbReference>
<dbReference type="Pfam" id="PF03466">
    <property type="entry name" value="LysR_substrate"/>
    <property type="match status" value="1"/>
</dbReference>
<sequence length="297" mass="33767">MVTLAQYVAFHTLVDIGNFTETGLKLNLTQSSISHAISNLEAELELSLIIRNRNNIVLTSEGKIIYEHISKILQQQHQLETVVASLKNFIGGSLSVGILPSVSFVLLPKILAYFAEHHPNLHIRLMEGDYDQIEEWLHNGIIDIGFLVKPHSKNLVFDSIFDDELVCIMAKDHRLAEEDKLYLEQLKDERWIMPKRTIDRDVSRMLSENKLHPNIVYELSVDQVILTMVNENLGISIVPNSILIHAPNTLIRKKINESYVRHVGIAHKHSIQLSPSALKFVEISKNFASSLNMIIDK</sequence>
<evidence type="ECO:0000313" key="6">
    <source>
        <dbReference type="EMBL" id="TDX34803.1"/>
    </source>
</evidence>
<dbReference type="PANTHER" id="PTHR30419">
    <property type="entry name" value="HTH-TYPE TRANSCRIPTIONAL REGULATOR YBHD"/>
    <property type="match status" value="1"/>
</dbReference>
<organism evidence="6 7">
    <name type="scientific">Cytobacillus oceanisediminis</name>
    <dbReference type="NCBI Taxonomy" id="665099"/>
    <lineage>
        <taxon>Bacteria</taxon>
        <taxon>Bacillati</taxon>
        <taxon>Bacillota</taxon>
        <taxon>Bacilli</taxon>
        <taxon>Bacillales</taxon>
        <taxon>Bacillaceae</taxon>
        <taxon>Cytobacillus</taxon>
    </lineage>
</organism>
<dbReference type="Gene3D" id="3.40.190.290">
    <property type="match status" value="1"/>
</dbReference>
<evidence type="ECO:0000313" key="7">
    <source>
        <dbReference type="Proteomes" id="UP000295513"/>
    </source>
</evidence>
<evidence type="ECO:0000256" key="2">
    <source>
        <dbReference type="ARBA" id="ARBA00023015"/>
    </source>
</evidence>
<dbReference type="PROSITE" id="PS50931">
    <property type="entry name" value="HTH_LYSR"/>
    <property type="match status" value="1"/>
</dbReference>
<dbReference type="InterPro" id="IPR050950">
    <property type="entry name" value="HTH-type_LysR_regulators"/>
</dbReference>
<evidence type="ECO:0000256" key="1">
    <source>
        <dbReference type="ARBA" id="ARBA00009437"/>
    </source>
</evidence>
<dbReference type="InterPro" id="IPR036390">
    <property type="entry name" value="WH_DNA-bd_sf"/>
</dbReference>
<dbReference type="Gene3D" id="1.10.10.10">
    <property type="entry name" value="Winged helix-like DNA-binding domain superfamily/Winged helix DNA-binding domain"/>
    <property type="match status" value="1"/>
</dbReference>
<evidence type="ECO:0000256" key="4">
    <source>
        <dbReference type="ARBA" id="ARBA00023163"/>
    </source>
</evidence>
<dbReference type="EMBL" id="SOEE01000035">
    <property type="protein sequence ID" value="TDX34803.1"/>
    <property type="molecule type" value="Genomic_DNA"/>
</dbReference>
<evidence type="ECO:0000256" key="3">
    <source>
        <dbReference type="ARBA" id="ARBA00023125"/>
    </source>
</evidence>
<dbReference type="GO" id="GO:0003700">
    <property type="term" value="F:DNA-binding transcription factor activity"/>
    <property type="evidence" value="ECO:0007669"/>
    <property type="project" value="InterPro"/>
</dbReference>
<proteinExistence type="inferred from homology"/>
<keyword evidence="4" id="KW-0804">Transcription</keyword>
<dbReference type="Proteomes" id="UP000295513">
    <property type="component" value="Unassembled WGS sequence"/>
</dbReference>
<dbReference type="InterPro" id="IPR000847">
    <property type="entry name" value="LysR_HTH_N"/>
</dbReference>
<protein>
    <submittedName>
        <fullName evidence="6">DNA-binding transcriptional LysR family regulator</fullName>
    </submittedName>
</protein>
<dbReference type="GO" id="GO:0005829">
    <property type="term" value="C:cytosol"/>
    <property type="evidence" value="ECO:0007669"/>
    <property type="project" value="TreeGrafter"/>
</dbReference>
<evidence type="ECO:0000259" key="5">
    <source>
        <dbReference type="PROSITE" id="PS50931"/>
    </source>
</evidence>
<dbReference type="RefSeq" id="WP_134177333.1">
    <property type="nucleotide sequence ID" value="NZ_SOEE01000035.1"/>
</dbReference>
<keyword evidence="3 6" id="KW-0238">DNA-binding</keyword>
<dbReference type="InterPro" id="IPR036388">
    <property type="entry name" value="WH-like_DNA-bd_sf"/>
</dbReference>
<dbReference type="CDD" id="cd05466">
    <property type="entry name" value="PBP2_LTTR_substrate"/>
    <property type="match status" value="1"/>
</dbReference>
<dbReference type="Pfam" id="PF00126">
    <property type="entry name" value="HTH_1"/>
    <property type="match status" value="1"/>
</dbReference>
<dbReference type="GO" id="GO:0003677">
    <property type="term" value="F:DNA binding"/>
    <property type="evidence" value="ECO:0007669"/>
    <property type="project" value="UniProtKB-KW"/>
</dbReference>